<evidence type="ECO:0000256" key="4">
    <source>
        <dbReference type="ARBA" id="ARBA00022722"/>
    </source>
</evidence>
<dbReference type="PANTHER" id="PTHR37984">
    <property type="entry name" value="PROTEIN CBG26694"/>
    <property type="match status" value="1"/>
</dbReference>
<dbReference type="CDD" id="cd00303">
    <property type="entry name" value="retropepsin_like"/>
    <property type="match status" value="1"/>
</dbReference>
<keyword evidence="3" id="KW-0548">Nucleotidyltransferase</keyword>
<dbReference type="InterPro" id="IPR021109">
    <property type="entry name" value="Peptidase_aspartic_dom_sf"/>
</dbReference>
<evidence type="ECO:0000256" key="9">
    <source>
        <dbReference type="SAM" id="MobiDB-lite"/>
    </source>
</evidence>
<organism evidence="12 13">
    <name type="scientific">Tanacetum coccineum</name>
    <dbReference type="NCBI Taxonomy" id="301880"/>
    <lineage>
        <taxon>Eukaryota</taxon>
        <taxon>Viridiplantae</taxon>
        <taxon>Streptophyta</taxon>
        <taxon>Embryophyta</taxon>
        <taxon>Tracheophyta</taxon>
        <taxon>Spermatophyta</taxon>
        <taxon>Magnoliopsida</taxon>
        <taxon>eudicotyledons</taxon>
        <taxon>Gunneridae</taxon>
        <taxon>Pentapetalae</taxon>
        <taxon>asterids</taxon>
        <taxon>campanulids</taxon>
        <taxon>Asterales</taxon>
        <taxon>Asteraceae</taxon>
        <taxon>Asteroideae</taxon>
        <taxon>Anthemideae</taxon>
        <taxon>Anthemidinae</taxon>
        <taxon>Tanacetum</taxon>
    </lineage>
</organism>
<dbReference type="GO" id="GO:0003964">
    <property type="term" value="F:RNA-directed DNA polymerase activity"/>
    <property type="evidence" value="ECO:0007669"/>
    <property type="project" value="UniProtKB-KW"/>
</dbReference>
<dbReference type="PROSITE" id="PS50878">
    <property type="entry name" value="RT_POL"/>
    <property type="match status" value="1"/>
</dbReference>
<evidence type="ECO:0000313" key="12">
    <source>
        <dbReference type="EMBL" id="GJT52755.1"/>
    </source>
</evidence>
<feature type="domain" description="Reverse transcriptase" evidence="11">
    <location>
        <begin position="538"/>
        <end position="717"/>
    </location>
</feature>
<feature type="domain" description="CCHC-type" evidence="10">
    <location>
        <begin position="294"/>
        <end position="309"/>
    </location>
</feature>
<keyword evidence="13" id="KW-1185">Reference proteome</keyword>
<name>A0ABQ5EPF8_9ASTR</name>
<dbReference type="EMBL" id="BQNB010016525">
    <property type="protein sequence ID" value="GJT52755.1"/>
    <property type="molecule type" value="Genomic_DNA"/>
</dbReference>
<gene>
    <name evidence="12" type="ORF">Tco_0978912</name>
</gene>
<sequence length="942" mass="108056">MPPRRLKKKSIKRLVEKRMAKAIEEYKKSRANLDSVGSSRGNPRNVGVTMNVHGCSHKTFMNGKPHTFNGTEGVFRLRRWIEKVEQVFETCKCAEEDKVMFAASTFEGHALTWWNGNMHTLGLTLTLKGYDIEAYNNLFHELALMCPELVPTEKKKIEKYVRGFPERIKGNITSSKPATMHDAINMARELVEQAVQGRATRVGESNKRKWEDHQRNTNNNNHNNNNNNNNNNRNRNNNYHQQQNRRQETARAYAAASAEGRGYVRNLPKLGHEEKDCRVRFPDAGGNALQNMTCFGCGEKGHYKNRCPKGRNPPNEGARARAYVVVENPQQNPNVVTGTFLLNDQYACILFDSGAEKSFVSSAFTLFVDIAPTALNTSYEVEFADGKVVSTNTILRSCTIVLLNHVFKIDLLPTRLGSFDVIIGMDWLSYHRAVIDCYEKIVRIPLLNGEILEVHGERPEKDPGSLACIKADERKLDDIRVVRDFPEVFPDNLSGLPPVREIEFRIDLIPGVSPVVKSQYRLAPSELLELSNQLKELQEKGFIRPSHSLRGVPVLFVKKKDGAMRMCIDYRELNKLTIKNRYTLLIIDDLFDQLQGGCCFSKIDLHSGYHQLRVREEDIPKTAFRTRYGHLEFTVMPFGLTNAPAIFMDLMNRFCKPYLDKFVIVFIDDILIYSKSEEEHEVHLKTILDLLEKEKLHAKFSKCELWLKEVQFLGHVVNRDGIHVDPSKIESVKNWKTPESSTEIRSFLGLADEAFHILKEKLCNAPVLALPDGPADFMVYCDASKQGFGSVLMQWGKVIAYVSRQLKKHEKNYTTHDLELGVVVFALKIWRHYLYGTKSVIYTDHKSLQYIFDQKDLNMRQMRWIELLSDYECEIKYHPGKANVVPDALSRKERLKPRRVRAMSITIHSGLKTKILEAWGEASKDLKAPAEWLRGLEKHFER</sequence>
<comment type="caution">
    <text evidence="12">The sequence shown here is derived from an EMBL/GenBank/DDBJ whole genome shotgun (WGS) entry which is preliminary data.</text>
</comment>
<dbReference type="PROSITE" id="PS50158">
    <property type="entry name" value="ZF_CCHC"/>
    <property type="match status" value="1"/>
</dbReference>
<dbReference type="Pfam" id="PF00078">
    <property type="entry name" value="RVT_1"/>
    <property type="match status" value="1"/>
</dbReference>
<keyword evidence="4" id="KW-0540">Nuclease</keyword>
<evidence type="ECO:0000259" key="11">
    <source>
        <dbReference type="PROSITE" id="PS50878"/>
    </source>
</evidence>
<feature type="compositionally biased region" description="Basic and acidic residues" evidence="9">
    <location>
        <begin position="204"/>
        <end position="215"/>
    </location>
</feature>
<dbReference type="SUPFAM" id="SSF56672">
    <property type="entry name" value="DNA/RNA polymerases"/>
    <property type="match status" value="1"/>
</dbReference>
<keyword evidence="2" id="KW-0808">Transferase</keyword>
<evidence type="ECO:0000256" key="7">
    <source>
        <dbReference type="ARBA" id="ARBA00022918"/>
    </source>
</evidence>
<dbReference type="Pfam" id="PF08284">
    <property type="entry name" value="RVP_2"/>
    <property type="match status" value="1"/>
</dbReference>
<dbReference type="InterPro" id="IPR043128">
    <property type="entry name" value="Rev_trsase/Diguanyl_cyclase"/>
</dbReference>
<dbReference type="Gene3D" id="2.40.70.10">
    <property type="entry name" value="Acid Proteases"/>
    <property type="match status" value="1"/>
</dbReference>
<dbReference type="CDD" id="cd09274">
    <property type="entry name" value="RNase_HI_RT_Ty3"/>
    <property type="match status" value="1"/>
</dbReference>
<evidence type="ECO:0000256" key="6">
    <source>
        <dbReference type="ARBA" id="ARBA00022801"/>
    </source>
</evidence>
<dbReference type="InterPro" id="IPR050951">
    <property type="entry name" value="Retrovirus_Pol_polyprotein"/>
</dbReference>
<dbReference type="InterPro" id="IPR043502">
    <property type="entry name" value="DNA/RNA_pol_sf"/>
</dbReference>
<evidence type="ECO:0000259" key="10">
    <source>
        <dbReference type="PROSITE" id="PS50158"/>
    </source>
</evidence>
<evidence type="ECO:0000256" key="5">
    <source>
        <dbReference type="ARBA" id="ARBA00022759"/>
    </source>
</evidence>
<keyword evidence="5" id="KW-0255">Endonuclease</keyword>
<reference evidence="12" key="1">
    <citation type="journal article" date="2022" name="Int. J. Mol. Sci.">
        <title>Draft Genome of Tanacetum Coccineum: Genomic Comparison of Closely Related Tanacetum-Family Plants.</title>
        <authorList>
            <person name="Yamashiro T."/>
            <person name="Shiraishi A."/>
            <person name="Nakayama K."/>
            <person name="Satake H."/>
        </authorList>
    </citation>
    <scope>NUCLEOTIDE SEQUENCE</scope>
</reference>
<evidence type="ECO:0000256" key="1">
    <source>
        <dbReference type="ARBA" id="ARBA00012493"/>
    </source>
</evidence>
<protein>
    <recommendedName>
        <fullName evidence="1">RNA-directed DNA polymerase</fullName>
        <ecNumber evidence="1">2.7.7.49</ecNumber>
    </recommendedName>
</protein>
<dbReference type="Gene3D" id="3.10.10.10">
    <property type="entry name" value="HIV Type 1 Reverse Transcriptase, subunit A, domain 1"/>
    <property type="match status" value="1"/>
</dbReference>
<proteinExistence type="predicted"/>
<dbReference type="EC" id="2.7.7.49" evidence="1"/>
<accession>A0ABQ5EPF8</accession>
<evidence type="ECO:0000256" key="8">
    <source>
        <dbReference type="PROSITE-ProRule" id="PRU00047"/>
    </source>
</evidence>
<keyword evidence="6" id="KW-0378">Hydrolase</keyword>
<dbReference type="InterPro" id="IPR001878">
    <property type="entry name" value="Znf_CCHC"/>
</dbReference>
<evidence type="ECO:0000256" key="2">
    <source>
        <dbReference type="ARBA" id="ARBA00022679"/>
    </source>
</evidence>
<dbReference type="CDD" id="cd01647">
    <property type="entry name" value="RT_LTR"/>
    <property type="match status" value="1"/>
</dbReference>
<dbReference type="InterPro" id="IPR000477">
    <property type="entry name" value="RT_dom"/>
</dbReference>
<keyword evidence="8" id="KW-0863">Zinc-finger</keyword>
<dbReference type="Proteomes" id="UP001151760">
    <property type="component" value="Unassembled WGS sequence"/>
</dbReference>
<feature type="compositionally biased region" description="Low complexity" evidence="9">
    <location>
        <begin position="216"/>
        <end position="258"/>
    </location>
</feature>
<dbReference type="InterPro" id="IPR041373">
    <property type="entry name" value="RT_RNaseH"/>
</dbReference>
<dbReference type="Gene3D" id="3.30.70.270">
    <property type="match status" value="1"/>
</dbReference>
<dbReference type="Pfam" id="PF17917">
    <property type="entry name" value="RT_RNaseH"/>
    <property type="match status" value="1"/>
</dbReference>
<dbReference type="SUPFAM" id="SSF50630">
    <property type="entry name" value="Acid proteases"/>
    <property type="match status" value="1"/>
</dbReference>
<dbReference type="PANTHER" id="PTHR37984:SF5">
    <property type="entry name" value="PROTEIN NYNRIN-LIKE"/>
    <property type="match status" value="1"/>
</dbReference>
<dbReference type="InterPro" id="IPR036875">
    <property type="entry name" value="Znf_CCHC_sf"/>
</dbReference>
<evidence type="ECO:0000313" key="13">
    <source>
        <dbReference type="Proteomes" id="UP001151760"/>
    </source>
</evidence>
<dbReference type="Gene3D" id="4.10.60.10">
    <property type="entry name" value="Zinc finger, CCHC-type"/>
    <property type="match status" value="1"/>
</dbReference>
<dbReference type="SUPFAM" id="SSF57756">
    <property type="entry name" value="Retrovirus zinc finger-like domains"/>
    <property type="match status" value="1"/>
</dbReference>
<keyword evidence="7 12" id="KW-0695">RNA-directed DNA polymerase</keyword>
<evidence type="ECO:0000256" key="3">
    <source>
        <dbReference type="ARBA" id="ARBA00022695"/>
    </source>
</evidence>
<keyword evidence="8" id="KW-0862">Zinc</keyword>
<keyword evidence="8" id="KW-0479">Metal-binding</keyword>
<feature type="region of interest" description="Disordered" evidence="9">
    <location>
        <begin position="196"/>
        <end position="258"/>
    </location>
</feature>
<reference evidence="12" key="2">
    <citation type="submission" date="2022-01" db="EMBL/GenBank/DDBJ databases">
        <authorList>
            <person name="Yamashiro T."/>
            <person name="Shiraishi A."/>
            <person name="Satake H."/>
            <person name="Nakayama K."/>
        </authorList>
    </citation>
    <scope>NUCLEOTIDE SEQUENCE</scope>
</reference>